<feature type="non-terminal residue" evidence="2">
    <location>
        <position position="106"/>
    </location>
</feature>
<evidence type="ECO:0000313" key="2">
    <source>
        <dbReference type="EMBL" id="JAR90683.1"/>
    </source>
</evidence>
<sequence length="106" mass="11871">RQRRSSNGRQSHSKERERERSPSVTGRNRSVSFPRLPGSGNHKSRAESREDPRLSGQDIHTGRDQSQARRPTGARDKGRPPRGDQANDYRSDGGPASLPKEQVSWA</sequence>
<evidence type="ECO:0000256" key="1">
    <source>
        <dbReference type="SAM" id="MobiDB-lite"/>
    </source>
</evidence>
<organism evidence="2">
    <name type="scientific">Ixodes ricinus</name>
    <name type="common">Common tick</name>
    <name type="synonym">Acarus ricinus</name>
    <dbReference type="NCBI Taxonomy" id="34613"/>
    <lineage>
        <taxon>Eukaryota</taxon>
        <taxon>Metazoa</taxon>
        <taxon>Ecdysozoa</taxon>
        <taxon>Arthropoda</taxon>
        <taxon>Chelicerata</taxon>
        <taxon>Arachnida</taxon>
        <taxon>Acari</taxon>
        <taxon>Parasitiformes</taxon>
        <taxon>Ixodida</taxon>
        <taxon>Ixodoidea</taxon>
        <taxon>Ixodidae</taxon>
        <taxon>Ixodinae</taxon>
        <taxon>Ixodes</taxon>
    </lineage>
</organism>
<proteinExistence type="predicted"/>
<feature type="compositionally biased region" description="Polar residues" evidence="1">
    <location>
        <begin position="22"/>
        <end position="31"/>
    </location>
</feature>
<dbReference type="AlphaFoldDB" id="A0A147BIR3"/>
<name>A0A147BIR3_IXORI</name>
<feature type="compositionally biased region" description="Basic and acidic residues" evidence="1">
    <location>
        <begin position="12"/>
        <end position="21"/>
    </location>
</feature>
<feature type="non-terminal residue" evidence="2">
    <location>
        <position position="1"/>
    </location>
</feature>
<feature type="region of interest" description="Disordered" evidence="1">
    <location>
        <begin position="1"/>
        <end position="106"/>
    </location>
</feature>
<feature type="compositionally biased region" description="Basic and acidic residues" evidence="1">
    <location>
        <begin position="44"/>
        <end position="53"/>
    </location>
</feature>
<feature type="compositionally biased region" description="Basic and acidic residues" evidence="1">
    <location>
        <begin position="60"/>
        <end position="91"/>
    </location>
</feature>
<accession>A0A147BIR3</accession>
<protein>
    <submittedName>
        <fullName evidence="2">Uncharacterized protein</fullName>
    </submittedName>
</protein>
<reference evidence="2" key="1">
    <citation type="journal article" date="2018" name="PLoS Negl. Trop. Dis.">
        <title>Sialome diversity of ticks revealed by RNAseq of single tick salivary glands.</title>
        <authorList>
            <person name="Perner J."/>
            <person name="Kropackova S."/>
            <person name="Kopacek P."/>
            <person name="Ribeiro J.M."/>
        </authorList>
    </citation>
    <scope>NUCLEOTIDE SEQUENCE</scope>
    <source>
        <strain evidence="2">Siblings of single egg batch collected in Ceske Budejovice</strain>
        <tissue evidence="2">Salivary glands</tissue>
    </source>
</reference>
<dbReference type="EMBL" id="GEGO01004721">
    <property type="protein sequence ID" value="JAR90683.1"/>
    <property type="molecule type" value="Transcribed_RNA"/>
</dbReference>